<comment type="subunit">
    <text evidence="11">Homodimer.</text>
</comment>
<dbReference type="SUPFAM" id="SSF46565">
    <property type="entry name" value="Chaperone J-domain"/>
    <property type="match status" value="1"/>
</dbReference>
<dbReference type="GO" id="GO:0006260">
    <property type="term" value="P:DNA replication"/>
    <property type="evidence" value="ECO:0007669"/>
    <property type="project" value="UniProtKB-KW"/>
</dbReference>
<dbReference type="GO" id="GO:0042026">
    <property type="term" value="P:protein refolding"/>
    <property type="evidence" value="ECO:0007669"/>
    <property type="project" value="TreeGrafter"/>
</dbReference>
<dbReference type="PATRIC" id="fig|1618635.3.peg.213"/>
<dbReference type="AlphaFoldDB" id="A0A0G0USP5"/>
<dbReference type="CDD" id="cd10747">
    <property type="entry name" value="DnaJ_C"/>
    <property type="match status" value="1"/>
</dbReference>
<protein>
    <recommendedName>
        <fullName evidence="10 11">Chaperone protein DnaJ</fullName>
    </recommendedName>
</protein>
<feature type="repeat" description="CXXCXGXG motif" evidence="11">
    <location>
        <begin position="210"/>
        <end position="217"/>
    </location>
</feature>
<dbReference type="PROSITE" id="PS50076">
    <property type="entry name" value="DNAJ_2"/>
    <property type="match status" value="1"/>
</dbReference>
<comment type="cofactor">
    <cofactor evidence="11">
        <name>Zn(2+)</name>
        <dbReference type="ChEBI" id="CHEBI:29105"/>
    </cofactor>
    <text evidence="11">Binds 2 Zn(2+) ions per monomer.</text>
</comment>
<feature type="binding site" evidence="11">
    <location>
        <position position="213"/>
    </location>
    <ligand>
        <name>Zn(2+)</name>
        <dbReference type="ChEBI" id="CHEBI:29105"/>
        <label>1</label>
    </ligand>
</feature>
<evidence type="ECO:0000256" key="10">
    <source>
        <dbReference type="ARBA" id="ARBA00067609"/>
    </source>
</evidence>
<dbReference type="Gene3D" id="2.10.230.10">
    <property type="entry name" value="Heat shock protein DnaJ, cysteine-rich domain"/>
    <property type="match status" value="1"/>
</dbReference>
<dbReference type="CDD" id="cd06257">
    <property type="entry name" value="DnaJ"/>
    <property type="match status" value="1"/>
</dbReference>
<keyword evidence="7 11" id="KW-0346">Stress response</keyword>
<evidence type="ECO:0000256" key="3">
    <source>
        <dbReference type="ARBA" id="ARBA00022723"/>
    </source>
</evidence>
<feature type="repeat" description="CXXCXGXG motif" evidence="11">
    <location>
        <begin position="170"/>
        <end position="177"/>
    </location>
</feature>
<dbReference type="FunFam" id="2.60.260.20:FF:000005">
    <property type="entry name" value="Chaperone protein dnaJ 1, mitochondrial"/>
    <property type="match status" value="1"/>
</dbReference>
<dbReference type="InterPro" id="IPR008971">
    <property type="entry name" value="HSP40/DnaJ_pept-bd"/>
</dbReference>
<dbReference type="InterPro" id="IPR012724">
    <property type="entry name" value="DnaJ"/>
</dbReference>
<dbReference type="GO" id="GO:0051082">
    <property type="term" value="F:unfolded protein binding"/>
    <property type="evidence" value="ECO:0007669"/>
    <property type="project" value="UniProtKB-UniRule"/>
</dbReference>
<feature type="binding site" evidence="11">
    <location>
        <position position="153"/>
    </location>
    <ligand>
        <name>Zn(2+)</name>
        <dbReference type="ChEBI" id="CHEBI:29105"/>
        <label>1</label>
    </ligand>
</feature>
<evidence type="ECO:0000313" key="16">
    <source>
        <dbReference type="Proteomes" id="UP000034190"/>
    </source>
</evidence>
<feature type="binding site" evidence="11">
    <location>
        <position position="173"/>
    </location>
    <ligand>
        <name>Zn(2+)</name>
        <dbReference type="ChEBI" id="CHEBI:29105"/>
        <label>2</label>
    </ligand>
</feature>
<dbReference type="SUPFAM" id="SSF49493">
    <property type="entry name" value="HSP40/DnaJ peptide-binding domain"/>
    <property type="match status" value="2"/>
</dbReference>
<sequence>MSKDYYNILGVNKGANQDEIKKAFRKKAHECHPDKPCGNEAKFKELNEAYQVLSDEKKRSQYDQYGQTFEQARNQGGPSGFEGFGGGQGFNINMDDLGDIFGGLGDIFGFSARGGQGRRQERGRDIEVILNIDFKEACFGVEREISLRKTVSCSKCKGSGAEPGSGSETCSTCRGTGKVIKTQRTILGNMQVQAVCSACQGEGVIIKEKCRHCKGAGIANEIASLKIKIPAGIDNGETMRYAGQGEASARGGSFDRTQDRQAGDLYIKVRVNPDKRFTRENFNILSRAEIGIALASLGGKIDVETVDGPVELKISEGTQSGRVIRLKGRGVPHVRGGGRGDHLVEVIVKTPTGLSRKQKEQLRELGI</sequence>
<feature type="binding site" evidence="11">
    <location>
        <position position="170"/>
    </location>
    <ligand>
        <name>Zn(2+)</name>
        <dbReference type="ChEBI" id="CHEBI:29105"/>
        <label>2</label>
    </ligand>
</feature>
<dbReference type="InterPro" id="IPR001305">
    <property type="entry name" value="HSP_DnaJ_Cys-rich_dom"/>
</dbReference>
<dbReference type="GO" id="GO:0008270">
    <property type="term" value="F:zinc ion binding"/>
    <property type="evidence" value="ECO:0007669"/>
    <property type="project" value="UniProtKB-UniRule"/>
</dbReference>
<feature type="zinc finger region" description="CR-type" evidence="12">
    <location>
        <begin position="140"/>
        <end position="222"/>
    </location>
</feature>
<dbReference type="GO" id="GO:0005524">
    <property type="term" value="F:ATP binding"/>
    <property type="evidence" value="ECO:0007669"/>
    <property type="project" value="InterPro"/>
</dbReference>
<comment type="domain">
    <text evidence="11">The J domain is necessary and sufficient to stimulate DnaK ATPase activity. Zinc center 1 plays an important role in the autonomous, DnaK-independent chaperone activity of DnaJ. Zinc center 2 is essential for interaction with DnaK and for DnaJ activity.</text>
</comment>
<keyword evidence="4 11" id="KW-0677">Repeat</keyword>
<keyword evidence="5 11" id="KW-0863">Zinc-finger</keyword>
<dbReference type="Pfam" id="PF00226">
    <property type="entry name" value="DnaJ"/>
    <property type="match status" value="1"/>
</dbReference>
<dbReference type="Gene3D" id="2.60.260.20">
    <property type="entry name" value="Urease metallochaperone UreE, N-terminal domain"/>
    <property type="match status" value="2"/>
</dbReference>
<name>A0A0G0USP5_9BACT</name>
<feature type="domain" description="J" evidence="13">
    <location>
        <begin position="4"/>
        <end position="66"/>
    </location>
</feature>
<dbReference type="Proteomes" id="UP000034190">
    <property type="component" value="Unassembled WGS sequence"/>
</dbReference>
<comment type="caution">
    <text evidence="15">The sequence shown here is derived from an EMBL/GenBank/DDBJ whole genome shotgun (WGS) entry which is preliminary data.</text>
</comment>
<evidence type="ECO:0000256" key="12">
    <source>
        <dbReference type="PROSITE-ProRule" id="PRU00546"/>
    </source>
</evidence>
<evidence type="ECO:0000256" key="1">
    <source>
        <dbReference type="ARBA" id="ARBA00022490"/>
    </source>
</evidence>
<feature type="binding site" evidence="11">
    <location>
        <position position="196"/>
    </location>
    <ligand>
        <name>Zn(2+)</name>
        <dbReference type="ChEBI" id="CHEBI:29105"/>
        <label>2</label>
    </ligand>
</feature>
<dbReference type="PROSITE" id="PS51188">
    <property type="entry name" value="ZF_CR"/>
    <property type="match status" value="1"/>
</dbReference>
<evidence type="ECO:0000256" key="2">
    <source>
        <dbReference type="ARBA" id="ARBA00022705"/>
    </source>
</evidence>
<dbReference type="HAMAP" id="MF_01152">
    <property type="entry name" value="DnaJ"/>
    <property type="match status" value="1"/>
</dbReference>
<dbReference type="Pfam" id="PF00684">
    <property type="entry name" value="DnaJ_CXXCXGXG"/>
    <property type="match status" value="1"/>
</dbReference>
<keyword evidence="2 11" id="KW-0235">DNA replication</keyword>
<comment type="subcellular location">
    <subcellularLocation>
        <location evidence="11">Cytoplasm</location>
    </subcellularLocation>
</comment>
<dbReference type="PANTHER" id="PTHR43096">
    <property type="entry name" value="DNAJ HOMOLOG 1, MITOCHONDRIAL-RELATED"/>
    <property type="match status" value="1"/>
</dbReference>
<keyword evidence="1 11" id="KW-0963">Cytoplasm</keyword>
<organism evidence="15 16">
    <name type="scientific">Candidatus Falkowbacteria bacterium GW2011_GWA2_41_14</name>
    <dbReference type="NCBI Taxonomy" id="1618635"/>
    <lineage>
        <taxon>Bacteria</taxon>
        <taxon>Candidatus Falkowiibacteriota</taxon>
    </lineage>
</organism>
<evidence type="ECO:0000256" key="11">
    <source>
        <dbReference type="HAMAP-Rule" id="MF_01152"/>
    </source>
</evidence>
<keyword evidence="6 11" id="KW-0862">Zinc</keyword>
<dbReference type="Gene3D" id="1.10.287.110">
    <property type="entry name" value="DnaJ domain"/>
    <property type="match status" value="1"/>
</dbReference>
<dbReference type="InterPro" id="IPR036869">
    <property type="entry name" value="J_dom_sf"/>
</dbReference>
<feature type="repeat" description="CXXCXGXG motif" evidence="11">
    <location>
        <begin position="196"/>
        <end position="203"/>
    </location>
</feature>
<reference evidence="15 16" key="1">
    <citation type="journal article" date="2015" name="Nature">
        <title>rRNA introns, odd ribosomes, and small enigmatic genomes across a large radiation of phyla.</title>
        <authorList>
            <person name="Brown C.T."/>
            <person name="Hug L.A."/>
            <person name="Thomas B.C."/>
            <person name="Sharon I."/>
            <person name="Castelle C.J."/>
            <person name="Singh A."/>
            <person name="Wilkins M.J."/>
            <person name="Williams K.H."/>
            <person name="Banfield J.F."/>
        </authorList>
    </citation>
    <scope>NUCLEOTIDE SEQUENCE [LARGE SCALE GENOMIC DNA]</scope>
</reference>
<proteinExistence type="inferred from homology"/>
<dbReference type="SMART" id="SM00271">
    <property type="entry name" value="DnaJ"/>
    <property type="match status" value="1"/>
</dbReference>
<dbReference type="GO" id="GO:0005737">
    <property type="term" value="C:cytoplasm"/>
    <property type="evidence" value="ECO:0007669"/>
    <property type="project" value="UniProtKB-SubCell"/>
</dbReference>
<dbReference type="NCBIfam" id="NF008035">
    <property type="entry name" value="PRK10767.1"/>
    <property type="match status" value="1"/>
</dbReference>
<keyword evidence="3 11" id="KW-0479">Metal-binding</keyword>
<feature type="repeat" description="CXXCXGXG motif" evidence="11">
    <location>
        <begin position="153"/>
        <end position="160"/>
    </location>
</feature>
<dbReference type="PRINTS" id="PR00625">
    <property type="entry name" value="JDOMAIN"/>
</dbReference>
<keyword evidence="8 11" id="KW-0143">Chaperone</keyword>
<evidence type="ECO:0000256" key="5">
    <source>
        <dbReference type="ARBA" id="ARBA00022771"/>
    </source>
</evidence>
<evidence type="ECO:0000256" key="6">
    <source>
        <dbReference type="ARBA" id="ARBA00022833"/>
    </source>
</evidence>
<evidence type="ECO:0000256" key="9">
    <source>
        <dbReference type="ARBA" id="ARBA00061004"/>
    </source>
</evidence>
<evidence type="ECO:0000256" key="4">
    <source>
        <dbReference type="ARBA" id="ARBA00022737"/>
    </source>
</evidence>
<feature type="binding site" evidence="11">
    <location>
        <position position="210"/>
    </location>
    <ligand>
        <name>Zn(2+)</name>
        <dbReference type="ChEBI" id="CHEBI:29105"/>
        <label>1</label>
    </ligand>
</feature>
<dbReference type="EMBL" id="LCAP01000002">
    <property type="protein sequence ID" value="KKR91743.1"/>
    <property type="molecule type" value="Genomic_DNA"/>
</dbReference>
<gene>
    <name evidence="11" type="primary">dnaJ</name>
    <name evidence="15" type="ORF">UU43_C0002G0052</name>
</gene>
<dbReference type="GO" id="GO:0009408">
    <property type="term" value="P:response to heat"/>
    <property type="evidence" value="ECO:0007669"/>
    <property type="project" value="InterPro"/>
</dbReference>
<dbReference type="Pfam" id="PF01556">
    <property type="entry name" value="DnaJ_C"/>
    <property type="match status" value="1"/>
</dbReference>
<evidence type="ECO:0000256" key="8">
    <source>
        <dbReference type="ARBA" id="ARBA00023186"/>
    </source>
</evidence>
<evidence type="ECO:0000259" key="13">
    <source>
        <dbReference type="PROSITE" id="PS50076"/>
    </source>
</evidence>
<dbReference type="SUPFAM" id="SSF57938">
    <property type="entry name" value="DnaJ/Hsp40 cysteine-rich domain"/>
    <property type="match status" value="1"/>
</dbReference>
<accession>A0A0G0USP5</accession>
<evidence type="ECO:0000313" key="15">
    <source>
        <dbReference type="EMBL" id="KKR91743.1"/>
    </source>
</evidence>
<dbReference type="PROSITE" id="PS00636">
    <property type="entry name" value="DNAJ_1"/>
    <property type="match status" value="1"/>
</dbReference>
<comment type="function">
    <text evidence="11">Participates actively in the response to hyperosmotic and heat shock by preventing the aggregation of stress-denatured proteins and by disaggregating proteins, also in an autonomous, DnaK-independent fashion. Unfolded proteins bind initially to DnaJ; upon interaction with the DnaJ-bound protein, DnaK hydrolyzes its bound ATP, resulting in the formation of a stable complex. GrpE releases ADP from DnaK; ATP binding to DnaK triggers the release of the substrate protein, thus completing the reaction cycle. Several rounds of ATP-dependent interactions between DnaJ, DnaK and GrpE are required for fully efficient folding. Also involved, together with DnaK and GrpE, in the DNA replication of plasmids through activation of initiation proteins.</text>
</comment>
<dbReference type="InterPro" id="IPR036410">
    <property type="entry name" value="HSP_DnaJ_Cys-rich_dom_sf"/>
</dbReference>
<evidence type="ECO:0000259" key="14">
    <source>
        <dbReference type="PROSITE" id="PS51188"/>
    </source>
</evidence>
<evidence type="ECO:0000256" key="7">
    <source>
        <dbReference type="ARBA" id="ARBA00023016"/>
    </source>
</evidence>
<comment type="similarity">
    <text evidence="9 11">Belongs to the DnaJ family.</text>
</comment>
<feature type="domain" description="CR-type" evidence="14">
    <location>
        <begin position="140"/>
        <end position="222"/>
    </location>
</feature>
<feature type="binding site" evidence="11">
    <location>
        <position position="156"/>
    </location>
    <ligand>
        <name>Zn(2+)</name>
        <dbReference type="ChEBI" id="CHEBI:29105"/>
        <label>1</label>
    </ligand>
</feature>
<feature type="binding site" evidence="11">
    <location>
        <position position="199"/>
    </location>
    <ligand>
        <name>Zn(2+)</name>
        <dbReference type="ChEBI" id="CHEBI:29105"/>
        <label>2</label>
    </ligand>
</feature>
<dbReference type="FunFam" id="2.10.230.10:FF:000002">
    <property type="entry name" value="Molecular chaperone DnaJ"/>
    <property type="match status" value="1"/>
</dbReference>
<dbReference type="InterPro" id="IPR001623">
    <property type="entry name" value="DnaJ_domain"/>
</dbReference>
<dbReference type="InterPro" id="IPR018253">
    <property type="entry name" value="DnaJ_domain_CS"/>
</dbReference>
<dbReference type="GO" id="GO:0031072">
    <property type="term" value="F:heat shock protein binding"/>
    <property type="evidence" value="ECO:0007669"/>
    <property type="project" value="InterPro"/>
</dbReference>
<dbReference type="InterPro" id="IPR002939">
    <property type="entry name" value="DnaJ_C"/>
</dbReference>
<dbReference type="PANTHER" id="PTHR43096:SF48">
    <property type="entry name" value="CHAPERONE PROTEIN DNAJ"/>
    <property type="match status" value="1"/>
</dbReference>
<dbReference type="NCBIfam" id="TIGR02349">
    <property type="entry name" value="DnaJ_bact"/>
    <property type="match status" value="1"/>
</dbReference>